<accession>A0ABX0ICL2</accession>
<evidence type="ECO:0000313" key="2">
    <source>
        <dbReference type="Proteomes" id="UP000761423"/>
    </source>
</evidence>
<sequence>MTKKINISIPEPCHENWEEMSHVDKGRYCHSCSKVVFDFTNASDKEIIAHLNHNKNTCGRFLNVQLNRDLIVAKQKSSYWVIATTGLLSFFGVGSHNSYAQVKQDTIQTDKVTSFTKDSILNPNLLHKITGIVIDELGPVLEANVSVKGTIRETKTDFDGKFEIEVTDGEILIATFLGSKKEIQIEKNKNNYEIIFDPPMLIGEIVYIKKQTFIGRQIQSIRNWFR</sequence>
<protein>
    <recommendedName>
        <fullName evidence="3">CarboxypepD_reg-like domain-containing protein</fullName>
    </recommendedName>
</protein>
<dbReference type="Proteomes" id="UP000761423">
    <property type="component" value="Unassembled WGS sequence"/>
</dbReference>
<evidence type="ECO:0000313" key="1">
    <source>
        <dbReference type="EMBL" id="NHM04048.1"/>
    </source>
</evidence>
<dbReference type="Pfam" id="PF13715">
    <property type="entry name" value="CarbopepD_reg_2"/>
    <property type="match status" value="1"/>
</dbReference>
<evidence type="ECO:0008006" key="3">
    <source>
        <dbReference type="Google" id="ProtNLM"/>
    </source>
</evidence>
<keyword evidence="2" id="KW-1185">Reference proteome</keyword>
<dbReference type="InterPro" id="IPR008969">
    <property type="entry name" value="CarboxyPept-like_regulatory"/>
</dbReference>
<organism evidence="1 2">
    <name type="scientific">Flavobacterium celericrescens</name>
    <dbReference type="NCBI Taxonomy" id="2709780"/>
    <lineage>
        <taxon>Bacteria</taxon>
        <taxon>Pseudomonadati</taxon>
        <taxon>Bacteroidota</taxon>
        <taxon>Flavobacteriia</taxon>
        <taxon>Flavobacteriales</taxon>
        <taxon>Flavobacteriaceae</taxon>
        <taxon>Flavobacterium</taxon>
    </lineage>
</organism>
<dbReference type="EMBL" id="JAAJBV010000003">
    <property type="protein sequence ID" value="NHM04048.1"/>
    <property type="molecule type" value="Genomic_DNA"/>
</dbReference>
<reference evidence="1 2" key="1">
    <citation type="submission" date="2020-02" db="EMBL/GenBank/DDBJ databases">
        <authorList>
            <person name="Chen W.-M."/>
        </authorList>
    </citation>
    <scope>NUCLEOTIDE SEQUENCE [LARGE SCALE GENOMIC DNA]</scope>
    <source>
        <strain evidence="1 2">TWA-26</strain>
    </source>
</reference>
<dbReference type="RefSeq" id="WP_166236052.1">
    <property type="nucleotide sequence ID" value="NZ_JAAJBV010000003.1"/>
</dbReference>
<gene>
    <name evidence="1" type="ORF">G4L40_04940</name>
</gene>
<dbReference type="SUPFAM" id="SSF49464">
    <property type="entry name" value="Carboxypeptidase regulatory domain-like"/>
    <property type="match status" value="1"/>
</dbReference>
<comment type="caution">
    <text evidence="1">The sequence shown here is derived from an EMBL/GenBank/DDBJ whole genome shotgun (WGS) entry which is preliminary data.</text>
</comment>
<proteinExistence type="predicted"/>
<name>A0ABX0ICL2_9FLAO</name>